<reference evidence="2" key="1">
    <citation type="journal article" date="2019" name="Int. J. Syst. Evol. Microbiol.">
        <title>The Global Catalogue of Microorganisms (GCM) 10K type strain sequencing project: providing services to taxonomists for standard genome sequencing and annotation.</title>
        <authorList>
            <consortium name="The Broad Institute Genomics Platform"/>
            <consortium name="The Broad Institute Genome Sequencing Center for Infectious Disease"/>
            <person name="Wu L."/>
            <person name="Ma J."/>
        </authorList>
    </citation>
    <scope>NUCLEOTIDE SEQUENCE [LARGE SCALE GENOMIC DNA]</scope>
    <source>
        <strain evidence="2">JCM 16374</strain>
    </source>
</reference>
<organism evidence="1 2">
    <name type="scientific">Streptomyces lunalinharesii</name>
    <dbReference type="NCBI Taxonomy" id="333384"/>
    <lineage>
        <taxon>Bacteria</taxon>
        <taxon>Bacillati</taxon>
        <taxon>Actinomycetota</taxon>
        <taxon>Actinomycetes</taxon>
        <taxon>Kitasatosporales</taxon>
        <taxon>Streptomycetaceae</taxon>
        <taxon>Streptomyces</taxon>
    </lineage>
</organism>
<sequence>MRFAVIDQTDLRAGRAEGADALLVRDSWDDFGYRTLFTLFLVVDGEAIAAGCAATASLRADGIPVDVPALSGELAGHFTTGTGESSEVE</sequence>
<proteinExistence type="predicted"/>
<protein>
    <submittedName>
        <fullName evidence="1">Uncharacterized protein</fullName>
    </submittedName>
</protein>
<dbReference type="Proteomes" id="UP001500994">
    <property type="component" value="Unassembled WGS sequence"/>
</dbReference>
<dbReference type="EMBL" id="BAAARK010000045">
    <property type="protein sequence ID" value="GAA2688585.1"/>
    <property type="molecule type" value="Genomic_DNA"/>
</dbReference>
<evidence type="ECO:0000313" key="2">
    <source>
        <dbReference type="Proteomes" id="UP001500994"/>
    </source>
</evidence>
<evidence type="ECO:0000313" key="1">
    <source>
        <dbReference type="EMBL" id="GAA2688585.1"/>
    </source>
</evidence>
<accession>A0ABP6FB51</accession>
<comment type="caution">
    <text evidence="1">The sequence shown here is derived from an EMBL/GenBank/DDBJ whole genome shotgun (WGS) entry which is preliminary data.</text>
</comment>
<gene>
    <name evidence="1" type="ORF">GCM10009864_73040</name>
</gene>
<keyword evidence="2" id="KW-1185">Reference proteome</keyword>
<name>A0ABP6FB51_9ACTN</name>